<dbReference type="EMBL" id="BARS01012837">
    <property type="protein sequence ID" value="GAF90711.1"/>
    <property type="molecule type" value="Genomic_DNA"/>
</dbReference>
<evidence type="ECO:0000313" key="1">
    <source>
        <dbReference type="EMBL" id="GAF90711.1"/>
    </source>
</evidence>
<gene>
    <name evidence="1" type="ORF">S01H1_22658</name>
</gene>
<name>X0TU34_9ZZZZ</name>
<accession>X0TU34</accession>
<proteinExistence type="predicted"/>
<dbReference type="AlphaFoldDB" id="X0TU34"/>
<organism evidence="1">
    <name type="scientific">marine sediment metagenome</name>
    <dbReference type="NCBI Taxonomy" id="412755"/>
    <lineage>
        <taxon>unclassified sequences</taxon>
        <taxon>metagenomes</taxon>
        <taxon>ecological metagenomes</taxon>
    </lineage>
</organism>
<reference evidence="1" key="1">
    <citation type="journal article" date="2014" name="Front. Microbiol.">
        <title>High frequency of phylogenetically diverse reductive dehalogenase-homologous genes in deep subseafloor sedimentary metagenomes.</title>
        <authorList>
            <person name="Kawai M."/>
            <person name="Futagami T."/>
            <person name="Toyoda A."/>
            <person name="Takaki Y."/>
            <person name="Nishi S."/>
            <person name="Hori S."/>
            <person name="Arai W."/>
            <person name="Tsubouchi T."/>
            <person name="Morono Y."/>
            <person name="Uchiyama I."/>
            <person name="Ito T."/>
            <person name="Fujiyama A."/>
            <person name="Inagaki F."/>
            <person name="Takami H."/>
        </authorList>
    </citation>
    <scope>NUCLEOTIDE SEQUENCE</scope>
    <source>
        <strain evidence="1">Expedition CK06-06</strain>
    </source>
</reference>
<comment type="caution">
    <text evidence="1">The sequence shown here is derived from an EMBL/GenBank/DDBJ whole genome shotgun (WGS) entry which is preliminary data.</text>
</comment>
<sequence length="62" mass="6866">MELETHYLVQTHAMKANTFITDYLLTMHITAAAIDTLAWPEGKLFLSPSSSSAPEVQISELT</sequence>
<protein>
    <submittedName>
        <fullName evidence="1">Uncharacterized protein</fullName>
    </submittedName>
</protein>